<dbReference type="InterPro" id="IPR011330">
    <property type="entry name" value="Glyco_hydro/deAcase_b/a-brl"/>
</dbReference>
<dbReference type="EMBL" id="CAADRA010005519">
    <property type="protein sequence ID" value="VFT90800.1"/>
    <property type="molecule type" value="Genomic_DNA"/>
</dbReference>
<dbReference type="Proteomes" id="UP000332933">
    <property type="component" value="Unassembled WGS sequence"/>
</dbReference>
<feature type="signal peptide" evidence="1">
    <location>
        <begin position="1"/>
        <end position="22"/>
    </location>
</feature>
<accession>A0A485L005</accession>
<evidence type="ECO:0000313" key="4">
    <source>
        <dbReference type="Proteomes" id="UP000332933"/>
    </source>
</evidence>
<dbReference type="GO" id="GO:0005975">
    <property type="term" value="P:carbohydrate metabolic process"/>
    <property type="evidence" value="ECO:0007669"/>
    <property type="project" value="InterPro"/>
</dbReference>
<protein>
    <submittedName>
        <fullName evidence="3">Aste57867_13970 protein</fullName>
    </submittedName>
</protein>
<feature type="chain" id="PRO_5036116256" evidence="1">
    <location>
        <begin position="23"/>
        <end position="402"/>
    </location>
</feature>
<evidence type="ECO:0000313" key="3">
    <source>
        <dbReference type="EMBL" id="VFT90800.1"/>
    </source>
</evidence>
<gene>
    <name evidence="3" type="primary">Aste57867_13970</name>
    <name evidence="2" type="ORF">As57867_013919</name>
    <name evidence="3" type="ORF">ASTE57867_13970</name>
</gene>
<proteinExistence type="predicted"/>
<dbReference type="AlphaFoldDB" id="A0A485L005"/>
<evidence type="ECO:0000256" key="1">
    <source>
        <dbReference type="SAM" id="SignalP"/>
    </source>
</evidence>
<dbReference type="EMBL" id="VJMH01005498">
    <property type="protein sequence ID" value="KAF0695206.1"/>
    <property type="molecule type" value="Genomic_DNA"/>
</dbReference>
<dbReference type="OrthoDB" id="63557at2759"/>
<reference evidence="2" key="2">
    <citation type="submission" date="2019-06" db="EMBL/GenBank/DDBJ databases">
        <title>Genomics analysis of Aphanomyces spp. identifies a new class of oomycete effector associated with host adaptation.</title>
        <authorList>
            <person name="Gaulin E."/>
        </authorList>
    </citation>
    <scope>NUCLEOTIDE SEQUENCE</scope>
    <source>
        <strain evidence="2">CBS 578.67</strain>
    </source>
</reference>
<sequence>MLAIALALNVVATVNFFHPAATAPPSPGIVSIPSNATKQATTNATSTAVNATITTAPTTTIGIGKLDIKLLGTLPSYPAPTPPLATAATCTNVRKAKQGETVFMTLDDGPSASGRFNILEAMAQLNAKSTSRPPAYLTFFESGYNLCGNATDELVSLRCAPGSYDNATQGVVWAIKAGHTIAAHSDTHFYDQGKAGCNYLKMNPLTTIEPSLAHCGNDIASDFIRGALHLEAAIQSATKDVWTSAGDRALRDRTINTLWTNVRLPCTNAWRLPNFTFSSGFAGDVTPAEKAARLNASDVLFGDAVVACRNATLKARTWGWDVEWALGRGPNYNVTYEKCNTVNMISKGFDQPWNRGPNKTNVVVLTHDFYFDSPDKAALLRDVIAELQFNGYNFSTVDKYTY</sequence>
<dbReference type="SUPFAM" id="SSF88713">
    <property type="entry name" value="Glycoside hydrolase/deacetylase"/>
    <property type="match status" value="1"/>
</dbReference>
<keyword evidence="4" id="KW-1185">Reference proteome</keyword>
<dbReference type="Gene3D" id="3.20.20.370">
    <property type="entry name" value="Glycoside hydrolase/deacetylase"/>
    <property type="match status" value="1"/>
</dbReference>
<organism evidence="3 4">
    <name type="scientific">Aphanomyces stellatus</name>
    <dbReference type="NCBI Taxonomy" id="120398"/>
    <lineage>
        <taxon>Eukaryota</taxon>
        <taxon>Sar</taxon>
        <taxon>Stramenopiles</taxon>
        <taxon>Oomycota</taxon>
        <taxon>Saprolegniomycetes</taxon>
        <taxon>Saprolegniales</taxon>
        <taxon>Verrucalvaceae</taxon>
        <taxon>Aphanomyces</taxon>
    </lineage>
</organism>
<keyword evidence="1" id="KW-0732">Signal</keyword>
<reference evidence="3 4" key="1">
    <citation type="submission" date="2019-03" db="EMBL/GenBank/DDBJ databases">
        <authorList>
            <person name="Gaulin E."/>
            <person name="Dumas B."/>
        </authorList>
    </citation>
    <scope>NUCLEOTIDE SEQUENCE [LARGE SCALE GENOMIC DNA]</scope>
    <source>
        <strain evidence="3">CBS 568.67</strain>
    </source>
</reference>
<evidence type="ECO:0000313" key="2">
    <source>
        <dbReference type="EMBL" id="KAF0695206.1"/>
    </source>
</evidence>
<name>A0A485L005_9STRA</name>